<feature type="region of interest" description="Disordered" evidence="1">
    <location>
        <begin position="305"/>
        <end position="328"/>
    </location>
</feature>
<keyword evidence="3" id="KW-1185">Reference proteome</keyword>
<organism evidence="2 3">
    <name type="scientific">Ignelater luminosus</name>
    <name type="common">Cucubano</name>
    <name type="synonym">Pyrophorus luminosus</name>
    <dbReference type="NCBI Taxonomy" id="2038154"/>
    <lineage>
        <taxon>Eukaryota</taxon>
        <taxon>Metazoa</taxon>
        <taxon>Ecdysozoa</taxon>
        <taxon>Arthropoda</taxon>
        <taxon>Hexapoda</taxon>
        <taxon>Insecta</taxon>
        <taxon>Pterygota</taxon>
        <taxon>Neoptera</taxon>
        <taxon>Endopterygota</taxon>
        <taxon>Coleoptera</taxon>
        <taxon>Polyphaga</taxon>
        <taxon>Elateriformia</taxon>
        <taxon>Elateroidea</taxon>
        <taxon>Elateridae</taxon>
        <taxon>Agrypninae</taxon>
        <taxon>Pyrophorini</taxon>
        <taxon>Ignelater</taxon>
    </lineage>
</organism>
<protein>
    <submittedName>
        <fullName evidence="2">Uncharacterized protein</fullName>
    </submittedName>
</protein>
<feature type="compositionally biased region" description="Polar residues" evidence="1">
    <location>
        <begin position="1"/>
        <end position="18"/>
    </location>
</feature>
<proteinExistence type="predicted"/>
<reference evidence="2" key="1">
    <citation type="submission" date="2019-08" db="EMBL/GenBank/DDBJ databases">
        <title>The genome of the North American firefly Photinus pyralis.</title>
        <authorList>
            <consortium name="Photinus pyralis genome working group"/>
            <person name="Fallon T.R."/>
            <person name="Sander Lower S.E."/>
            <person name="Weng J.-K."/>
        </authorList>
    </citation>
    <scope>NUCLEOTIDE SEQUENCE</scope>
    <source>
        <strain evidence="2">TRF0915ILg1</strain>
        <tissue evidence="2">Whole body</tissue>
    </source>
</reference>
<feature type="compositionally biased region" description="Polar residues" evidence="1">
    <location>
        <begin position="52"/>
        <end position="69"/>
    </location>
</feature>
<feature type="region of interest" description="Disordered" evidence="1">
    <location>
        <begin position="1"/>
        <end position="69"/>
    </location>
</feature>
<feature type="compositionally biased region" description="Low complexity" evidence="1">
    <location>
        <begin position="40"/>
        <end position="49"/>
    </location>
</feature>
<dbReference type="OrthoDB" id="6609991at2759"/>
<feature type="region of interest" description="Disordered" evidence="1">
    <location>
        <begin position="99"/>
        <end position="124"/>
    </location>
</feature>
<comment type="caution">
    <text evidence="2">The sequence shown here is derived from an EMBL/GenBank/DDBJ whole genome shotgun (WGS) entry which is preliminary data.</text>
</comment>
<gene>
    <name evidence="2" type="ORF">ILUMI_21657</name>
</gene>
<feature type="compositionally biased region" description="Basic and acidic residues" evidence="1">
    <location>
        <begin position="100"/>
        <end position="115"/>
    </location>
</feature>
<evidence type="ECO:0000313" key="3">
    <source>
        <dbReference type="Proteomes" id="UP000801492"/>
    </source>
</evidence>
<name>A0A8K0CIB9_IGNLU</name>
<accession>A0A8K0CIB9</accession>
<sequence length="646" mass="71206">MSFSSQTGRKTPPSSNYTRLPVPRTPPCNCRPKRSESKTSKSSITPKISLVEASTTASDVAKETGNTSGSVLQILPPSYGTSSCSQELVCTSTFGPFQPADKESEKKTEVTDKPKYSLSQSSVPRRTGQCNASCSTCFDSPHGKLSLGKLVEEELKLVISKSPENLPRVKSSKVKCVSPPVLMTTEGSEPATHQLTLDRSVRRLPDKEIINRQITGIKVDQCGCAHQTEVNIQSIEPSGRKEAPLNELITTSSSLTVGAGGKSKTTTTIYESLKKINKDEQEIYRSKIKTVDVCDRAKIDSTKMKNRDKLTPEERSHLKVPPTKMTEPGRIDSTEIIRLIEEETRDIDTMKGLQTPRLKGSTTDCYGLKKKIDKIRLAEEASRLESSVVSMPATADEHKEEVQPEVVAALMHTEERGLDMEAPPSNVYNYLFPDSKNELVIKISSVAPAPLQNVVVPVDVPPDLHAAGVTPEIQNIVKYTNSHMLPVDNIYEKSVLKTDKAVPKLNNTVLKGKRTSRFKCKSSKSRAEICNTSPPWKDEDLEPMINLVGASPSTAFPIDEISEAELSTVVHNRLDNSLEYNLIPQAPRHISRVQLRGTQNPSWFPGYYIALPDSIRVVKSPSEVLPAAWQAVQPDIFSEDSFLVVR</sequence>
<dbReference type="AlphaFoldDB" id="A0A8K0CIB9"/>
<evidence type="ECO:0000313" key="2">
    <source>
        <dbReference type="EMBL" id="KAF2884512.1"/>
    </source>
</evidence>
<feature type="compositionally biased region" description="Basic and acidic residues" evidence="1">
    <location>
        <begin position="305"/>
        <end position="317"/>
    </location>
</feature>
<dbReference type="Proteomes" id="UP000801492">
    <property type="component" value="Unassembled WGS sequence"/>
</dbReference>
<evidence type="ECO:0000256" key="1">
    <source>
        <dbReference type="SAM" id="MobiDB-lite"/>
    </source>
</evidence>
<dbReference type="EMBL" id="VTPC01090161">
    <property type="protein sequence ID" value="KAF2884512.1"/>
    <property type="molecule type" value="Genomic_DNA"/>
</dbReference>